<protein>
    <recommendedName>
        <fullName evidence="5">Haloacid dehalogenase-like hydrolase domain-containing protein 2</fullName>
    </recommendedName>
</protein>
<dbReference type="RefSeq" id="WP_305170827.1">
    <property type="nucleotide sequence ID" value="NZ_JAUUUU010000005.1"/>
</dbReference>
<name>A0AAW8B470_9GAMM</name>
<dbReference type="EMBL" id="JAUUUU010000005">
    <property type="protein sequence ID" value="MDP1521163.1"/>
    <property type="molecule type" value="Genomic_DNA"/>
</dbReference>
<accession>A0AAW8B470</accession>
<evidence type="ECO:0000256" key="2">
    <source>
        <dbReference type="ARBA" id="ARBA00007958"/>
    </source>
</evidence>
<dbReference type="InterPro" id="IPR023214">
    <property type="entry name" value="HAD_sf"/>
</dbReference>
<dbReference type="PANTHER" id="PTHR19288:SF46">
    <property type="entry name" value="HALOACID DEHALOGENASE-LIKE HYDROLASE DOMAIN-CONTAINING PROTEIN 2"/>
    <property type="match status" value="1"/>
</dbReference>
<dbReference type="InterPro" id="IPR006357">
    <property type="entry name" value="HAD-SF_hydro_IIA"/>
</dbReference>
<comment type="cofactor">
    <cofactor evidence="1">
        <name>Mg(2+)</name>
        <dbReference type="ChEBI" id="CHEBI:18420"/>
    </cofactor>
</comment>
<evidence type="ECO:0000256" key="4">
    <source>
        <dbReference type="ARBA" id="ARBA00022842"/>
    </source>
</evidence>
<comment type="similarity">
    <text evidence="2">Belongs to the HAD-like hydrolase superfamily.</text>
</comment>
<evidence type="ECO:0000313" key="7">
    <source>
        <dbReference type="Proteomes" id="UP001178354"/>
    </source>
</evidence>
<dbReference type="AlphaFoldDB" id="A0AAW8B470"/>
<dbReference type="GO" id="GO:0016791">
    <property type="term" value="F:phosphatase activity"/>
    <property type="evidence" value="ECO:0007669"/>
    <property type="project" value="InterPro"/>
</dbReference>
<dbReference type="GO" id="GO:0046872">
    <property type="term" value="F:metal ion binding"/>
    <property type="evidence" value="ECO:0007669"/>
    <property type="project" value="UniProtKB-KW"/>
</dbReference>
<reference evidence="6" key="1">
    <citation type="journal article" date="2010" name="Int. J. Syst. Evol. Microbiol.">
        <title>Porticoccus litoralis gen. nov., sp. nov., a gammaproteobacterium isolated from the Yellow Sea.</title>
        <authorList>
            <person name="Oh H.M."/>
            <person name="Kim H."/>
            <person name="Kim K.M."/>
            <person name="Min G.S."/>
            <person name="Cho J.C."/>
        </authorList>
    </citation>
    <scope>NUCLEOTIDE SEQUENCE</scope>
    <source>
        <strain evidence="6">DSM 25064</strain>
    </source>
</reference>
<keyword evidence="3" id="KW-0479">Metal-binding</keyword>
<keyword evidence="4" id="KW-0460">Magnesium</keyword>
<keyword evidence="6" id="KW-0378">Hydrolase</keyword>
<evidence type="ECO:0000313" key="6">
    <source>
        <dbReference type="EMBL" id="MDP1521163.1"/>
    </source>
</evidence>
<sequence length="249" mass="27324">MNKPFNALFLDLDGVLFVGNDALPGAVRAVKKAREEALILRFLTNTATQSRQHLLDKLGAMGFTLSEDELFTAPIAAKHYILDHNLRPYCLIHENIRCDMAGIDEINPNCVLLGDARDDLNYQTLNHAFQLCINGAQLIGIGMNRYFKGEEGLMLDAGPFIRAIEWAAGTEALIMGKPGKDFFQQVVASTPFQAGQCLMVGDDVIGDVEGAVNAGLMGCLVRTGKFRPEDERHLPPGAKIVDSLYRLFS</sequence>
<reference evidence="6" key="2">
    <citation type="submission" date="2023-08" db="EMBL/GenBank/DDBJ databases">
        <authorList>
            <person name="Luo J."/>
        </authorList>
    </citation>
    <scope>NUCLEOTIDE SEQUENCE</scope>
    <source>
        <strain evidence="6">DSM 25064</strain>
    </source>
</reference>
<dbReference type="Pfam" id="PF13344">
    <property type="entry name" value="Hydrolase_6"/>
    <property type="match status" value="1"/>
</dbReference>
<dbReference type="GO" id="GO:0005737">
    <property type="term" value="C:cytoplasm"/>
    <property type="evidence" value="ECO:0007669"/>
    <property type="project" value="TreeGrafter"/>
</dbReference>
<gene>
    <name evidence="6" type="ORF">Q8A57_09305</name>
</gene>
<dbReference type="InterPro" id="IPR036412">
    <property type="entry name" value="HAD-like_sf"/>
</dbReference>
<comment type="caution">
    <text evidence="6">The sequence shown here is derived from an EMBL/GenBank/DDBJ whole genome shotgun (WGS) entry which is preliminary data.</text>
</comment>
<keyword evidence="7" id="KW-1185">Reference proteome</keyword>
<dbReference type="Pfam" id="PF13242">
    <property type="entry name" value="Hydrolase_like"/>
    <property type="match status" value="1"/>
</dbReference>
<evidence type="ECO:0000256" key="1">
    <source>
        <dbReference type="ARBA" id="ARBA00001946"/>
    </source>
</evidence>
<dbReference type="InterPro" id="IPR006355">
    <property type="entry name" value="LHPP/HDHD2"/>
</dbReference>
<proteinExistence type="inferred from homology"/>
<dbReference type="NCBIfam" id="TIGR01460">
    <property type="entry name" value="HAD-SF-IIA"/>
    <property type="match status" value="1"/>
</dbReference>
<dbReference type="Gene3D" id="3.40.50.1000">
    <property type="entry name" value="HAD superfamily/HAD-like"/>
    <property type="match status" value="2"/>
</dbReference>
<dbReference type="PANTHER" id="PTHR19288">
    <property type="entry name" value="4-NITROPHENYLPHOSPHATASE-RELATED"/>
    <property type="match status" value="1"/>
</dbReference>
<organism evidence="6 7">
    <name type="scientific">Porticoccus litoralis</name>
    <dbReference type="NCBI Taxonomy" id="434086"/>
    <lineage>
        <taxon>Bacteria</taxon>
        <taxon>Pseudomonadati</taxon>
        <taxon>Pseudomonadota</taxon>
        <taxon>Gammaproteobacteria</taxon>
        <taxon>Cellvibrionales</taxon>
        <taxon>Porticoccaceae</taxon>
        <taxon>Porticoccus</taxon>
    </lineage>
</organism>
<evidence type="ECO:0000256" key="3">
    <source>
        <dbReference type="ARBA" id="ARBA00022723"/>
    </source>
</evidence>
<dbReference type="NCBIfam" id="TIGR01458">
    <property type="entry name" value="HAD-SF-IIA-hyp3"/>
    <property type="match status" value="1"/>
</dbReference>
<evidence type="ECO:0000256" key="5">
    <source>
        <dbReference type="ARBA" id="ARBA00039666"/>
    </source>
</evidence>
<dbReference type="Proteomes" id="UP001178354">
    <property type="component" value="Unassembled WGS sequence"/>
</dbReference>
<dbReference type="SUPFAM" id="SSF56784">
    <property type="entry name" value="HAD-like"/>
    <property type="match status" value="1"/>
</dbReference>